<comment type="similarity">
    <text evidence="2">Belongs to the DNA polymerase type-C family. DnaE subfamily.</text>
</comment>
<gene>
    <name evidence="12" type="ORF">SAMN05443377_102117</name>
</gene>
<proteinExistence type="inferred from homology"/>
<feature type="domain" description="Polymerase/histidinol phosphatase N-terminal" evidence="11">
    <location>
        <begin position="7"/>
        <end position="80"/>
    </location>
</feature>
<dbReference type="Gene3D" id="1.10.150.870">
    <property type="match status" value="1"/>
</dbReference>
<dbReference type="GO" id="GO:0008408">
    <property type="term" value="F:3'-5' exonuclease activity"/>
    <property type="evidence" value="ECO:0007669"/>
    <property type="project" value="InterPro"/>
</dbReference>
<dbReference type="GO" id="GO:0003676">
    <property type="term" value="F:nucleic acid binding"/>
    <property type="evidence" value="ECO:0007669"/>
    <property type="project" value="InterPro"/>
</dbReference>
<dbReference type="InterPro" id="IPR016195">
    <property type="entry name" value="Pol/histidinol_Pase-like"/>
</dbReference>
<organism evidence="12 13">
    <name type="scientific">Propionibacterium cyclohexanicum</name>
    <dbReference type="NCBI Taxonomy" id="64702"/>
    <lineage>
        <taxon>Bacteria</taxon>
        <taxon>Bacillati</taxon>
        <taxon>Actinomycetota</taxon>
        <taxon>Actinomycetes</taxon>
        <taxon>Propionibacteriales</taxon>
        <taxon>Propionibacteriaceae</taxon>
        <taxon>Propionibacterium</taxon>
    </lineage>
</organism>
<keyword evidence="8" id="KW-0239">DNA-directed DNA polymerase</keyword>
<dbReference type="NCBIfam" id="TIGR00594">
    <property type="entry name" value="polc"/>
    <property type="match status" value="1"/>
</dbReference>
<reference evidence="13" key="1">
    <citation type="submission" date="2016-10" db="EMBL/GenBank/DDBJ databases">
        <authorList>
            <person name="Varghese N."/>
            <person name="Submissions S."/>
        </authorList>
    </citation>
    <scope>NUCLEOTIDE SEQUENCE [LARGE SCALE GENOMIC DNA]</scope>
    <source>
        <strain evidence="13">DSM 16859</strain>
    </source>
</reference>
<dbReference type="Proteomes" id="UP000198815">
    <property type="component" value="Unassembled WGS sequence"/>
</dbReference>
<dbReference type="InterPro" id="IPR029460">
    <property type="entry name" value="DNAPol_HHH"/>
</dbReference>
<dbReference type="OrthoDB" id="9803237at2"/>
<dbReference type="InterPro" id="IPR004805">
    <property type="entry name" value="DnaE2/DnaE/PolC"/>
</dbReference>
<dbReference type="Pfam" id="PF07733">
    <property type="entry name" value="DNA_pol3_alpha"/>
    <property type="match status" value="1"/>
</dbReference>
<evidence type="ECO:0000256" key="4">
    <source>
        <dbReference type="ARBA" id="ARBA00019114"/>
    </source>
</evidence>
<dbReference type="AlphaFoldDB" id="A0A1H9Q404"/>
<dbReference type="RefSeq" id="WP_091967076.1">
    <property type="nucleotide sequence ID" value="NZ_FOGZ01000002.1"/>
</dbReference>
<evidence type="ECO:0000313" key="13">
    <source>
        <dbReference type="Proteomes" id="UP000198815"/>
    </source>
</evidence>
<evidence type="ECO:0000256" key="1">
    <source>
        <dbReference type="ARBA" id="ARBA00004496"/>
    </source>
</evidence>
<dbReference type="CDD" id="cd04485">
    <property type="entry name" value="DnaE_OBF"/>
    <property type="match status" value="1"/>
</dbReference>
<accession>A0A1H9Q404</accession>
<dbReference type="Gene3D" id="1.10.10.1600">
    <property type="entry name" value="Bacterial DNA polymerase III alpha subunit, thumb domain"/>
    <property type="match status" value="1"/>
</dbReference>
<evidence type="ECO:0000256" key="9">
    <source>
        <dbReference type="ARBA" id="ARBA00049244"/>
    </source>
</evidence>
<dbReference type="InterPro" id="IPR004013">
    <property type="entry name" value="PHP_dom"/>
</dbReference>
<dbReference type="Pfam" id="PF14579">
    <property type="entry name" value="HHH_6"/>
    <property type="match status" value="1"/>
</dbReference>
<keyword evidence="5" id="KW-0808">Transferase</keyword>
<dbReference type="STRING" id="64702.SAMN05443377_102117"/>
<dbReference type="InterPro" id="IPR003141">
    <property type="entry name" value="Pol/His_phosphatase_N"/>
</dbReference>
<evidence type="ECO:0000256" key="5">
    <source>
        <dbReference type="ARBA" id="ARBA00022679"/>
    </source>
</evidence>
<dbReference type="InterPro" id="IPR041931">
    <property type="entry name" value="DNA_pol3_alpha_thumb_dom"/>
</dbReference>
<dbReference type="Pfam" id="PF17657">
    <property type="entry name" value="DNA_pol3_finger"/>
    <property type="match status" value="1"/>
</dbReference>
<dbReference type="SMART" id="SM00481">
    <property type="entry name" value="POLIIIAc"/>
    <property type="match status" value="1"/>
</dbReference>
<dbReference type="Gene3D" id="3.20.20.140">
    <property type="entry name" value="Metal-dependent hydrolases"/>
    <property type="match status" value="1"/>
</dbReference>
<dbReference type="SUPFAM" id="SSF89550">
    <property type="entry name" value="PHP domain-like"/>
    <property type="match status" value="1"/>
</dbReference>
<dbReference type="GO" id="GO:0005737">
    <property type="term" value="C:cytoplasm"/>
    <property type="evidence" value="ECO:0007669"/>
    <property type="project" value="UniProtKB-SubCell"/>
</dbReference>
<dbReference type="GO" id="GO:0003887">
    <property type="term" value="F:DNA-directed DNA polymerase activity"/>
    <property type="evidence" value="ECO:0007669"/>
    <property type="project" value="UniProtKB-KW"/>
</dbReference>
<dbReference type="InterPro" id="IPR011708">
    <property type="entry name" value="DNA_pol3_alpha_NTPase_dom"/>
</dbReference>
<evidence type="ECO:0000313" key="12">
    <source>
        <dbReference type="EMBL" id="SER55164.1"/>
    </source>
</evidence>
<dbReference type="InterPro" id="IPR004365">
    <property type="entry name" value="NA-bd_OB_tRNA"/>
</dbReference>
<keyword evidence="6" id="KW-0548">Nucleotidyltransferase</keyword>
<feature type="compositionally biased region" description="Basic and acidic residues" evidence="10">
    <location>
        <begin position="86"/>
        <end position="106"/>
    </location>
</feature>
<evidence type="ECO:0000256" key="7">
    <source>
        <dbReference type="ARBA" id="ARBA00022705"/>
    </source>
</evidence>
<dbReference type="EMBL" id="FOGZ01000002">
    <property type="protein sequence ID" value="SER55164.1"/>
    <property type="molecule type" value="Genomic_DNA"/>
</dbReference>
<evidence type="ECO:0000256" key="6">
    <source>
        <dbReference type="ARBA" id="ARBA00022695"/>
    </source>
</evidence>
<evidence type="ECO:0000256" key="3">
    <source>
        <dbReference type="ARBA" id="ARBA00012417"/>
    </source>
</evidence>
<evidence type="ECO:0000256" key="2">
    <source>
        <dbReference type="ARBA" id="ARBA00009496"/>
    </source>
</evidence>
<feature type="region of interest" description="Disordered" evidence="10">
    <location>
        <begin position="85"/>
        <end position="109"/>
    </location>
</feature>
<keyword evidence="7" id="KW-0235">DNA replication</keyword>
<protein>
    <recommendedName>
        <fullName evidence="4">DNA polymerase III subunit alpha</fullName>
        <ecNumber evidence="3">2.7.7.7</ecNumber>
    </recommendedName>
</protein>
<evidence type="ECO:0000256" key="8">
    <source>
        <dbReference type="ARBA" id="ARBA00022932"/>
    </source>
</evidence>
<sequence length="1190" mass="131863">MSTKNFAHLHVHTEYSMLDGAASNEKLFAEVARQGMPAVAMTDHGNLFGAYEFFQTAKKYDGNANPAVKPIIGIEAYVAPSSRFSRKPERWGNARDDGAPETEGGKDVSGGGRYTHMTMWAANPEGLHNLFRLSSLASFEGYYMKPRMDRDLISQHARGIIASTGCPSGEVQTRLRLGQFDKACEAAGAYQEIFGKENYYCELMDHGVDIEHEVRADLLRLAKKLDLPLLATNDSHYVTEDQADAHDNLLCIGVGRNKDDPHRFRFNGSGYYIKSSEQMRALFPGLESAADNTLALAERIEPYDPVFAHVDRMPQFDVPQGETQESWLRKKIKIGLKKRYGEHPSDEVMARVEQELSVIEPLGFSSYFLVVSDICEAARSMGVPVGPGRGSAAGSIVAYLTEIIQIDPLEHGLLFERFLNPERVNPPDIDLDFDDRQRDKVIDYVTRKYGEEYTSQVNTFSTIKAKAAVKDANRILGYPFSLGDKITKAMPPDVMGKGVPLNKLFDPEHPRYPEGKEFRDLYDNDPDVKRVVDTGLGIEGLIRGTGVHACAFILSSEKLLDLIPMHKRDKDGMIIAGFAYPQLEAMGLMKMDFLGLRNLGIMDHCLKIIKRNRGEDVDLSAVGLDDPATYELLARGDTLGVFQLDGVAMRALLRQMAPTCFDDIIAVIALYRPGPMGANAHIEYAERKNNRRPIVPIHPELKEDLDEILMPTYHLIVYQEQIMAIARKLAGYTLGGADLLRRAMGKKKKHILEENFKPFQAGMRKNGYSDEAIQALWDVMVPFAGYAFNKSHAAGYALVSYWTAYLKANYPAEYGAALLTSVGDDKDKMALYLTDMRARKIKVLPPDVNASENEFTAVGADIRFGLGAIRNVGESVVNGIVNARQEQGPAADFYDFLDHVPLTVCNKRCIESLIKAGAFDSMGHSRRALMDVFEQAVDGVIDLKRNQANGQDDLFGASGADALGAGSGLERAVPELDDWDKTTKLGFEREMLGLYVSDHPLHGLEHLLAAERSIGLAELSESGSELDGHTETICGMITQVQRKQTKNGAFWAIITVEDMEASLQVLIFPKVYESCLTQLVPDSVVRIKGRIVDKDEVIEMQANELTVPEIHRMSNGPVTIRLPIVRCVQPVVEELKHVLAAHPGTTEVRVKLESATKATTLRLGDRLRVANEQPLMADLKALLGPSCMSV</sequence>
<dbReference type="EC" id="2.7.7.7" evidence="3"/>
<dbReference type="PANTHER" id="PTHR32294">
    <property type="entry name" value="DNA POLYMERASE III SUBUNIT ALPHA"/>
    <property type="match status" value="1"/>
</dbReference>
<dbReference type="Pfam" id="PF02811">
    <property type="entry name" value="PHP"/>
    <property type="match status" value="1"/>
</dbReference>
<dbReference type="InterPro" id="IPR040982">
    <property type="entry name" value="DNA_pol3_finger"/>
</dbReference>
<comment type="catalytic activity">
    <reaction evidence="9">
        <text>DNA(n) + a 2'-deoxyribonucleoside 5'-triphosphate = DNA(n+1) + diphosphate</text>
        <dbReference type="Rhea" id="RHEA:22508"/>
        <dbReference type="Rhea" id="RHEA-COMP:17339"/>
        <dbReference type="Rhea" id="RHEA-COMP:17340"/>
        <dbReference type="ChEBI" id="CHEBI:33019"/>
        <dbReference type="ChEBI" id="CHEBI:61560"/>
        <dbReference type="ChEBI" id="CHEBI:173112"/>
        <dbReference type="EC" id="2.7.7.7"/>
    </reaction>
</comment>
<dbReference type="CDD" id="cd12113">
    <property type="entry name" value="PHP_PolIIIA_DnaE3"/>
    <property type="match status" value="1"/>
</dbReference>
<dbReference type="NCBIfam" id="NF004226">
    <property type="entry name" value="PRK05673.1"/>
    <property type="match status" value="1"/>
</dbReference>
<evidence type="ECO:0000256" key="10">
    <source>
        <dbReference type="SAM" id="MobiDB-lite"/>
    </source>
</evidence>
<evidence type="ECO:0000259" key="11">
    <source>
        <dbReference type="SMART" id="SM00481"/>
    </source>
</evidence>
<dbReference type="GO" id="GO:0006260">
    <property type="term" value="P:DNA replication"/>
    <property type="evidence" value="ECO:0007669"/>
    <property type="project" value="UniProtKB-KW"/>
</dbReference>
<name>A0A1H9Q404_9ACTN</name>
<dbReference type="Pfam" id="PF01336">
    <property type="entry name" value="tRNA_anti-codon"/>
    <property type="match status" value="1"/>
</dbReference>
<keyword evidence="13" id="KW-1185">Reference proteome</keyword>
<comment type="subcellular location">
    <subcellularLocation>
        <location evidence="1">Cytoplasm</location>
    </subcellularLocation>
</comment>
<dbReference type="PANTHER" id="PTHR32294:SF0">
    <property type="entry name" value="DNA POLYMERASE III SUBUNIT ALPHA"/>
    <property type="match status" value="1"/>
</dbReference>